<dbReference type="InterPro" id="IPR029000">
    <property type="entry name" value="Cyclophilin-like_dom_sf"/>
</dbReference>
<keyword evidence="7" id="KW-1185">Reference proteome</keyword>
<evidence type="ECO:0000256" key="1">
    <source>
        <dbReference type="ARBA" id="ARBA00007365"/>
    </source>
</evidence>
<dbReference type="InterPro" id="IPR020892">
    <property type="entry name" value="Cyclophilin-type_PPIase_CS"/>
</dbReference>
<evidence type="ECO:0000256" key="2">
    <source>
        <dbReference type="ARBA" id="ARBA00023110"/>
    </source>
</evidence>
<sequence length="200" mass="21033">MSPVSSIVAAIGRRAALLAGCAFVLASLAAPAQAATERVRLKTSAGDIVVELDRAKAPKTVDNFVAYVKAGQYDGTIFHRVIPNFMIQGGGMSKDMSAKPTKAPIALESRSGLVNQRGTIAMARTADPNSATAQFFLNLKDNAFLDQANARDGQGYAVFGKIVSGMEVVDKIAAVPTTSKGMHQNVPVEPVVILQASMEK</sequence>
<keyword evidence="2 4" id="KW-0697">Rotamase</keyword>
<evidence type="ECO:0000313" key="6">
    <source>
        <dbReference type="EMBL" id="RZT97988.1"/>
    </source>
</evidence>
<dbReference type="PROSITE" id="PS50072">
    <property type="entry name" value="CSA_PPIASE_2"/>
    <property type="match status" value="1"/>
</dbReference>
<dbReference type="RefSeq" id="WP_130432330.1">
    <property type="nucleotide sequence ID" value="NZ_SHKP01000006.1"/>
</dbReference>
<dbReference type="PANTHER" id="PTHR43246">
    <property type="entry name" value="PEPTIDYL-PROLYL CIS-TRANS ISOMERASE CYP38, CHLOROPLASTIC"/>
    <property type="match status" value="1"/>
</dbReference>
<dbReference type="SUPFAM" id="SSF50891">
    <property type="entry name" value="Cyclophilin-like"/>
    <property type="match status" value="1"/>
</dbReference>
<dbReference type="PRINTS" id="PR00153">
    <property type="entry name" value="CSAPPISMRASE"/>
</dbReference>
<comment type="caution">
    <text evidence="6">The sequence shown here is derived from an EMBL/GenBank/DDBJ whole genome shotgun (WGS) entry which is preliminary data.</text>
</comment>
<dbReference type="AlphaFoldDB" id="A0A4Q7VPD3"/>
<dbReference type="CDD" id="cd01920">
    <property type="entry name" value="cyclophilin_EcCYP_like"/>
    <property type="match status" value="1"/>
</dbReference>
<dbReference type="Proteomes" id="UP000293671">
    <property type="component" value="Unassembled WGS sequence"/>
</dbReference>
<accession>A0A4Q7VPD3</accession>
<dbReference type="EMBL" id="SHKP01000006">
    <property type="protein sequence ID" value="RZT97988.1"/>
    <property type="molecule type" value="Genomic_DNA"/>
</dbReference>
<evidence type="ECO:0000259" key="5">
    <source>
        <dbReference type="PROSITE" id="PS50072"/>
    </source>
</evidence>
<comment type="similarity">
    <text evidence="1 4">Belongs to the cyclophilin-type PPIase family.</text>
</comment>
<feature type="signal peptide" evidence="4">
    <location>
        <begin position="1"/>
        <end position="34"/>
    </location>
</feature>
<evidence type="ECO:0000313" key="7">
    <source>
        <dbReference type="Proteomes" id="UP000293671"/>
    </source>
</evidence>
<dbReference type="GO" id="GO:0006457">
    <property type="term" value="P:protein folding"/>
    <property type="evidence" value="ECO:0007669"/>
    <property type="project" value="InterPro"/>
</dbReference>
<proteinExistence type="inferred from homology"/>
<keyword evidence="4" id="KW-0732">Signal</keyword>
<evidence type="ECO:0000256" key="4">
    <source>
        <dbReference type="RuleBase" id="RU363019"/>
    </source>
</evidence>
<dbReference type="OrthoDB" id="9807797at2"/>
<protein>
    <recommendedName>
        <fullName evidence="4">Peptidyl-prolyl cis-trans isomerase</fullName>
        <shortName evidence="4">PPIase</shortName>
        <ecNumber evidence="4">5.2.1.8</ecNumber>
    </recommendedName>
</protein>
<gene>
    <name evidence="6" type="ORF">EV670_2388</name>
</gene>
<evidence type="ECO:0000256" key="3">
    <source>
        <dbReference type="ARBA" id="ARBA00023235"/>
    </source>
</evidence>
<dbReference type="InterPro" id="IPR002130">
    <property type="entry name" value="Cyclophilin-type_PPIase_dom"/>
</dbReference>
<name>A0A4Q7VPD3_9BURK</name>
<keyword evidence="3 4" id="KW-0413">Isomerase</keyword>
<dbReference type="PROSITE" id="PS00170">
    <property type="entry name" value="CSA_PPIASE_1"/>
    <property type="match status" value="1"/>
</dbReference>
<dbReference type="GO" id="GO:0003755">
    <property type="term" value="F:peptidyl-prolyl cis-trans isomerase activity"/>
    <property type="evidence" value="ECO:0007669"/>
    <property type="project" value="UniProtKB-UniRule"/>
</dbReference>
<comment type="function">
    <text evidence="4">PPIases accelerate the folding of proteins. It catalyzes the cis-trans isomerization of proline imidic peptide bonds in oligopeptides.</text>
</comment>
<dbReference type="Gene3D" id="2.40.100.10">
    <property type="entry name" value="Cyclophilin-like"/>
    <property type="match status" value="1"/>
</dbReference>
<dbReference type="Pfam" id="PF00160">
    <property type="entry name" value="Pro_isomerase"/>
    <property type="match status" value="1"/>
</dbReference>
<dbReference type="InterPro" id="IPR044665">
    <property type="entry name" value="E_coli_cyclophilin_A-like"/>
</dbReference>
<comment type="catalytic activity">
    <reaction evidence="4">
        <text>[protein]-peptidylproline (omega=180) = [protein]-peptidylproline (omega=0)</text>
        <dbReference type="Rhea" id="RHEA:16237"/>
        <dbReference type="Rhea" id="RHEA-COMP:10747"/>
        <dbReference type="Rhea" id="RHEA-COMP:10748"/>
        <dbReference type="ChEBI" id="CHEBI:83833"/>
        <dbReference type="ChEBI" id="CHEBI:83834"/>
        <dbReference type="EC" id="5.2.1.8"/>
    </reaction>
</comment>
<organism evidence="6 7">
    <name type="scientific">Rivibacter subsaxonicus</name>
    <dbReference type="NCBI Taxonomy" id="457575"/>
    <lineage>
        <taxon>Bacteria</taxon>
        <taxon>Pseudomonadati</taxon>
        <taxon>Pseudomonadota</taxon>
        <taxon>Betaproteobacteria</taxon>
        <taxon>Burkholderiales</taxon>
        <taxon>Rivibacter</taxon>
    </lineage>
</organism>
<feature type="chain" id="PRO_5021037256" description="Peptidyl-prolyl cis-trans isomerase" evidence="4">
    <location>
        <begin position="35"/>
        <end position="200"/>
    </location>
</feature>
<dbReference type="EC" id="5.2.1.8" evidence="4"/>
<feature type="domain" description="PPIase cyclophilin-type" evidence="5">
    <location>
        <begin position="43"/>
        <end position="198"/>
    </location>
</feature>
<reference evidence="6 7" key="1">
    <citation type="submission" date="2019-02" db="EMBL/GenBank/DDBJ databases">
        <title>Genomic Encyclopedia of Type Strains, Phase IV (KMG-IV): sequencing the most valuable type-strain genomes for metagenomic binning, comparative biology and taxonomic classification.</title>
        <authorList>
            <person name="Goeker M."/>
        </authorList>
    </citation>
    <scope>NUCLEOTIDE SEQUENCE [LARGE SCALE GENOMIC DNA]</scope>
    <source>
        <strain evidence="6 7">DSM 19570</strain>
    </source>
</reference>